<feature type="domain" description="Carrier" evidence="2">
    <location>
        <begin position="2"/>
        <end position="80"/>
    </location>
</feature>
<feature type="compositionally biased region" description="Low complexity" evidence="1">
    <location>
        <begin position="82"/>
        <end position="102"/>
    </location>
</feature>
<dbReference type="RefSeq" id="WP_197009000.1">
    <property type="nucleotide sequence ID" value="NZ_BAABES010000014.1"/>
</dbReference>
<evidence type="ECO:0000313" key="3">
    <source>
        <dbReference type="EMBL" id="MBG6085935.1"/>
    </source>
</evidence>
<dbReference type="InterPro" id="IPR036736">
    <property type="entry name" value="ACP-like_sf"/>
</dbReference>
<keyword evidence="4" id="KW-1185">Reference proteome</keyword>
<reference evidence="3" key="1">
    <citation type="submission" date="2020-11" db="EMBL/GenBank/DDBJ databases">
        <title>Sequencing the genomes of 1000 actinobacteria strains.</title>
        <authorList>
            <person name="Klenk H.-P."/>
        </authorList>
    </citation>
    <scope>NUCLEOTIDE SEQUENCE</scope>
    <source>
        <strain evidence="3">DSM 43175</strain>
    </source>
</reference>
<protein>
    <submittedName>
        <fullName evidence="3">Acyl carrier protein</fullName>
    </submittedName>
</protein>
<sequence length="110" mass="11647">MSDTKDRLRRVLVEALRLDRDPAAIPDEGLRQALDIDSVNGLEFLIWVENEFDIQIDDEDLSVELVDSLTTLADYVETHGAGAQAPAAQAAGAPATEAQTTGAGTGGPGR</sequence>
<gene>
    <name evidence="3" type="ORF">IW256_000048</name>
</gene>
<dbReference type="Gene3D" id="1.10.1200.10">
    <property type="entry name" value="ACP-like"/>
    <property type="match status" value="1"/>
</dbReference>
<name>A0A931DFJ2_9ACTN</name>
<comment type="caution">
    <text evidence="3">The sequence shown here is derived from an EMBL/GenBank/DDBJ whole genome shotgun (WGS) entry which is preliminary data.</text>
</comment>
<dbReference type="InterPro" id="IPR009081">
    <property type="entry name" value="PP-bd_ACP"/>
</dbReference>
<dbReference type="PROSITE" id="PS50075">
    <property type="entry name" value="CARRIER"/>
    <property type="match status" value="1"/>
</dbReference>
<proteinExistence type="predicted"/>
<evidence type="ECO:0000256" key="1">
    <source>
        <dbReference type="SAM" id="MobiDB-lite"/>
    </source>
</evidence>
<dbReference type="AlphaFoldDB" id="A0A931DFJ2"/>
<feature type="region of interest" description="Disordered" evidence="1">
    <location>
        <begin position="82"/>
        <end position="110"/>
    </location>
</feature>
<dbReference type="Pfam" id="PF00550">
    <property type="entry name" value="PP-binding"/>
    <property type="match status" value="1"/>
</dbReference>
<dbReference type="SUPFAM" id="SSF47336">
    <property type="entry name" value="ACP-like"/>
    <property type="match status" value="1"/>
</dbReference>
<evidence type="ECO:0000259" key="2">
    <source>
        <dbReference type="PROSITE" id="PS50075"/>
    </source>
</evidence>
<organism evidence="3 4">
    <name type="scientific">Actinomadura viridis</name>
    <dbReference type="NCBI Taxonomy" id="58110"/>
    <lineage>
        <taxon>Bacteria</taxon>
        <taxon>Bacillati</taxon>
        <taxon>Actinomycetota</taxon>
        <taxon>Actinomycetes</taxon>
        <taxon>Streptosporangiales</taxon>
        <taxon>Thermomonosporaceae</taxon>
        <taxon>Actinomadura</taxon>
    </lineage>
</organism>
<dbReference type="Proteomes" id="UP000614047">
    <property type="component" value="Unassembled WGS sequence"/>
</dbReference>
<accession>A0A931DFJ2</accession>
<evidence type="ECO:0000313" key="4">
    <source>
        <dbReference type="Proteomes" id="UP000614047"/>
    </source>
</evidence>
<dbReference type="EMBL" id="JADOUA010000001">
    <property type="protein sequence ID" value="MBG6085935.1"/>
    <property type="molecule type" value="Genomic_DNA"/>
</dbReference>